<keyword evidence="2" id="KW-0328">Glycosyltransferase</keyword>
<comment type="caution">
    <text evidence="7">The sequence shown here is derived from an EMBL/GenBank/DDBJ whole genome shotgun (WGS) entry which is preliminary data.</text>
</comment>
<dbReference type="InterPro" id="IPR008166">
    <property type="entry name" value="Glyco_transf_92"/>
</dbReference>
<gene>
    <name evidence="7" type="ORF">BC777_3048</name>
</gene>
<proteinExistence type="predicted"/>
<dbReference type="Gene3D" id="3.90.550.10">
    <property type="entry name" value="Spore Coat Polysaccharide Biosynthesis Protein SpsA, Chain A"/>
    <property type="match status" value="1"/>
</dbReference>
<protein>
    <submittedName>
        <fullName evidence="7">Glycosyl transferase family 92</fullName>
    </submittedName>
</protein>
<keyword evidence="3 7" id="KW-0808">Transferase</keyword>
<dbReference type="Proteomes" id="UP000228531">
    <property type="component" value="Unassembled WGS sequence"/>
</dbReference>
<keyword evidence="6" id="KW-0472">Membrane</keyword>
<sequence length="306" mass="34223">MIWPFGAKIPKLATRIAITPPEPAANRAPLAIVLIAKNEAARIWDWLAFHAIAGASHVILYDNGSTDNTVEIARAFKGLDITVVPWKLNAAEFKTGMRLHQQSLAYAHAVCTYGHQFQRMAFIDTDEFLVPREALTLHAALEGLPYPNISLPWTMFGHDGHDITPQDAVPFAFRTRAPVSHGPLLNFKCIVDPCEVTMVNPHRFETRGMTHHTVNTKGIKATNKARGGDFVCHDIIQLNHYYLLSEQEMWTKINGSSVSQTAQEQRKQAILQKRDLIESEPIIDNAAADFLARHNITSTDDLRNAF</sequence>
<dbReference type="RefSeq" id="WP_100369003.1">
    <property type="nucleotide sequence ID" value="NZ_PGTY01000003.1"/>
</dbReference>
<dbReference type="PANTHER" id="PTHR21461:SF69">
    <property type="entry name" value="GLYCOSYLTRANSFERASE FAMILY 92 PROTEIN"/>
    <property type="match status" value="1"/>
</dbReference>
<evidence type="ECO:0000256" key="5">
    <source>
        <dbReference type="ARBA" id="ARBA00022989"/>
    </source>
</evidence>
<dbReference type="PANTHER" id="PTHR21461">
    <property type="entry name" value="GLYCOSYLTRANSFERASE FAMILY 92 PROTEIN"/>
    <property type="match status" value="1"/>
</dbReference>
<dbReference type="InterPro" id="IPR029044">
    <property type="entry name" value="Nucleotide-diphossugar_trans"/>
</dbReference>
<keyword evidence="8" id="KW-1185">Reference proteome</keyword>
<dbReference type="AlphaFoldDB" id="A0A2M8W294"/>
<name>A0A2M8W294_9RHOB</name>
<accession>A0A2M8W294</accession>
<comment type="subcellular location">
    <subcellularLocation>
        <location evidence="1">Membrane</location>
        <topology evidence="1">Single-pass membrane protein</topology>
    </subcellularLocation>
</comment>
<evidence type="ECO:0000256" key="4">
    <source>
        <dbReference type="ARBA" id="ARBA00022692"/>
    </source>
</evidence>
<evidence type="ECO:0000256" key="6">
    <source>
        <dbReference type="ARBA" id="ARBA00023136"/>
    </source>
</evidence>
<reference evidence="7 8" key="1">
    <citation type="submission" date="2017-11" db="EMBL/GenBank/DDBJ databases">
        <title>Genomic Encyclopedia of Archaeal and Bacterial Type Strains, Phase II (KMG-II): From Individual Species to Whole Genera.</title>
        <authorList>
            <person name="Goeker M."/>
        </authorList>
    </citation>
    <scope>NUCLEOTIDE SEQUENCE [LARGE SCALE GENOMIC DNA]</scope>
    <source>
        <strain evidence="7 8">DSM 29128</strain>
    </source>
</reference>
<keyword evidence="4" id="KW-0812">Transmembrane</keyword>
<evidence type="ECO:0000256" key="2">
    <source>
        <dbReference type="ARBA" id="ARBA00022676"/>
    </source>
</evidence>
<evidence type="ECO:0000313" key="8">
    <source>
        <dbReference type="Proteomes" id="UP000228531"/>
    </source>
</evidence>
<dbReference type="GO" id="GO:0005737">
    <property type="term" value="C:cytoplasm"/>
    <property type="evidence" value="ECO:0007669"/>
    <property type="project" value="TreeGrafter"/>
</dbReference>
<dbReference type="GO" id="GO:0016020">
    <property type="term" value="C:membrane"/>
    <property type="evidence" value="ECO:0007669"/>
    <property type="project" value="UniProtKB-SubCell"/>
</dbReference>
<evidence type="ECO:0000313" key="7">
    <source>
        <dbReference type="EMBL" id="PJI85052.1"/>
    </source>
</evidence>
<dbReference type="Pfam" id="PF01697">
    <property type="entry name" value="Glyco_transf_92"/>
    <property type="match status" value="1"/>
</dbReference>
<evidence type="ECO:0000256" key="1">
    <source>
        <dbReference type="ARBA" id="ARBA00004167"/>
    </source>
</evidence>
<dbReference type="EMBL" id="PGTY01000003">
    <property type="protein sequence ID" value="PJI85052.1"/>
    <property type="molecule type" value="Genomic_DNA"/>
</dbReference>
<evidence type="ECO:0000256" key="3">
    <source>
        <dbReference type="ARBA" id="ARBA00022679"/>
    </source>
</evidence>
<dbReference type="GO" id="GO:0016757">
    <property type="term" value="F:glycosyltransferase activity"/>
    <property type="evidence" value="ECO:0007669"/>
    <property type="project" value="UniProtKB-KW"/>
</dbReference>
<keyword evidence="5" id="KW-1133">Transmembrane helix</keyword>
<organism evidence="7 8">
    <name type="scientific">Yoonia maricola</name>
    <dbReference type="NCBI Taxonomy" id="420999"/>
    <lineage>
        <taxon>Bacteria</taxon>
        <taxon>Pseudomonadati</taxon>
        <taxon>Pseudomonadota</taxon>
        <taxon>Alphaproteobacteria</taxon>
        <taxon>Rhodobacterales</taxon>
        <taxon>Paracoccaceae</taxon>
        <taxon>Yoonia</taxon>
    </lineage>
</organism>
<dbReference type="SUPFAM" id="SSF53448">
    <property type="entry name" value="Nucleotide-diphospho-sugar transferases"/>
    <property type="match status" value="1"/>
</dbReference>
<dbReference type="OrthoDB" id="1997677at2"/>